<evidence type="ECO:0000259" key="7">
    <source>
        <dbReference type="Pfam" id="PF13515"/>
    </source>
</evidence>
<proteinExistence type="predicted"/>
<keyword evidence="9" id="KW-1185">Reference proteome</keyword>
<feature type="transmembrane region" description="Helical" evidence="6">
    <location>
        <begin position="79"/>
        <end position="100"/>
    </location>
</feature>
<evidence type="ECO:0000256" key="6">
    <source>
        <dbReference type="SAM" id="Phobius"/>
    </source>
</evidence>
<feature type="transmembrane region" description="Helical" evidence="6">
    <location>
        <begin position="31"/>
        <end position="48"/>
    </location>
</feature>
<keyword evidence="2 6" id="KW-0812">Transmembrane</keyword>
<feature type="transmembrane region" description="Helical" evidence="6">
    <location>
        <begin position="54"/>
        <end position="72"/>
    </location>
</feature>
<keyword evidence="4 6" id="KW-0472">Membrane</keyword>
<feature type="transmembrane region" description="Helical" evidence="6">
    <location>
        <begin position="106"/>
        <end position="128"/>
    </location>
</feature>
<feature type="transmembrane region" description="Helical" evidence="6">
    <location>
        <begin position="149"/>
        <end position="168"/>
    </location>
</feature>
<reference evidence="8 9" key="1">
    <citation type="journal article" date="2013" name="Genome Announc.">
        <title>Draft Genome Sequence of the Lignocellulose Decomposer Thermobifida fusca Strain TM51.</title>
        <authorList>
            <person name="Toth A."/>
            <person name="Barna T."/>
            <person name="Nagy I."/>
            <person name="Horvath B."/>
            <person name="Nagy I."/>
            <person name="Tancsics A."/>
            <person name="Kriszt B."/>
            <person name="Baka E."/>
            <person name="Fekete C."/>
            <person name="Kukolya J."/>
        </authorList>
    </citation>
    <scope>NUCLEOTIDE SEQUENCE [LARGE SCALE GENOMIC DNA]</scope>
    <source>
        <strain evidence="8 9">TM51</strain>
    </source>
</reference>
<name>A0A9P2T8V5_THEFU</name>
<feature type="domain" description="Integral membrane bound transporter" evidence="7">
    <location>
        <begin position="44"/>
        <end position="163"/>
    </location>
</feature>
<dbReference type="Pfam" id="PF13515">
    <property type="entry name" value="FUSC_2"/>
    <property type="match status" value="1"/>
</dbReference>
<organism evidence="8 9">
    <name type="scientific">Thermobifida fusca TM51</name>
    <dbReference type="NCBI Taxonomy" id="1169414"/>
    <lineage>
        <taxon>Bacteria</taxon>
        <taxon>Bacillati</taxon>
        <taxon>Actinomycetota</taxon>
        <taxon>Actinomycetes</taxon>
        <taxon>Streptosporangiales</taxon>
        <taxon>Nocardiopsidaceae</taxon>
        <taxon>Thermobifida</taxon>
    </lineage>
</organism>
<protein>
    <recommendedName>
        <fullName evidence="7">Integral membrane bound transporter domain-containing protein</fullName>
    </recommendedName>
</protein>
<evidence type="ECO:0000256" key="5">
    <source>
        <dbReference type="SAM" id="MobiDB-lite"/>
    </source>
</evidence>
<sequence length="431" mass="47708">MRRLVNALMHAGQRWLTSELPAVRDRLTENFWPIVHAVVAGTVAWLVAKNLTATRMPFFAPIAAVIALNASASERGANAVRLLLGVVIGILVGELTVALLGTGYRALAFAIGLAMALAIVVNFARLVIGQAAVSAMLIVTFAEEASLHRLADALIGAGVALIISQLLFPVRVVAILRRAEANALAEMARMLDDTGRALARDDDSSTEETVDRLGGLSQPIANLTQTRESSRRTVRSSSIRLGDLEPITREDEHVDRLIYLGESCLTLARTTAAMSTEERQRFAPMVREIAEALDMLAKDLNNQATRQRAVDRALEAARPFGGRPTDDDPLTVSTHLAVMLVATDIMLFAGIDPQEVRGVLEEDIDRPRVTRHTAVPWLPWVSWRPQVPVQERVQKWRARLAEFVSREEDRQEEEAERREAERRDHQQRNIQ</sequence>
<evidence type="ECO:0000313" key="9">
    <source>
        <dbReference type="Proteomes" id="UP000014184"/>
    </source>
</evidence>
<dbReference type="AlphaFoldDB" id="A0A9P2T8V5"/>
<evidence type="ECO:0000256" key="3">
    <source>
        <dbReference type="ARBA" id="ARBA00022989"/>
    </source>
</evidence>
<keyword evidence="3 6" id="KW-1133">Transmembrane helix</keyword>
<dbReference type="EMBL" id="AOSG01000085">
    <property type="protein sequence ID" value="EOR70094.1"/>
    <property type="molecule type" value="Genomic_DNA"/>
</dbReference>
<evidence type="ECO:0000256" key="2">
    <source>
        <dbReference type="ARBA" id="ARBA00022692"/>
    </source>
</evidence>
<dbReference type="RefSeq" id="WP_016189319.1">
    <property type="nucleotide sequence ID" value="NZ_AOSG01000085.1"/>
</dbReference>
<gene>
    <name evidence="8" type="ORF">TM51_14456</name>
</gene>
<accession>A0A9P2T8V5</accession>
<evidence type="ECO:0000256" key="4">
    <source>
        <dbReference type="ARBA" id="ARBA00023136"/>
    </source>
</evidence>
<comment type="subcellular location">
    <subcellularLocation>
        <location evidence="1">Membrane</location>
        <topology evidence="1">Multi-pass membrane protein</topology>
    </subcellularLocation>
</comment>
<dbReference type="GO" id="GO:0016020">
    <property type="term" value="C:membrane"/>
    <property type="evidence" value="ECO:0007669"/>
    <property type="project" value="UniProtKB-SubCell"/>
</dbReference>
<evidence type="ECO:0000313" key="8">
    <source>
        <dbReference type="EMBL" id="EOR70094.1"/>
    </source>
</evidence>
<dbReference type="Proteomes" id="UP000014184">
    <property type="component" value="Unassembled WGS sequence"/>
</dbReference>
<dbReference type="InterPro" id="IPR049453">
    <property type="entry name" value="Memb_transporter_dom"/>
</dbReference>
<comment type="caution">
    <text evidence="8">The sequence shown here is derived from an EMBL/GenBank/DDBJ whole genome shotgun (WGS) entry which is preliminary data.</text>
</comment>
<feature type="region of interest" description="Disordered" evidence="5">
    <location>
        <begin position="405"/>
        <end position="431"/>
    </location>
</feature>
<evidence type="ECO:0000256" key="1">
    <source>
        <dbReference type="ARBA" id="ARBA00004141"/>
    </source>
</evidence>